<evidence type="ECO:0000313" key="5">
    <source>
        <dbReference type="Proteomes" id="UP000724672"/>
    </source>
</evidence>
<dbReference type="Gene3D" id="3.40.109.30">
    <property type="entry name" value="putative nitroreductase (tm1586), domain 2"/>
    <property type="match status" value="1"/>
</dbReference>
<accession>A0A942Z9A5</accession>
<gene>
    <name evidence="4" type="ORF">GOQ27_11660</name>
</gene>
<comment type="caution">
    <text evidence="4">The sequence shown here is derived from an EMBL/GenBank/DDBJ whole genome shotgun (WGS) entry which is preliminary data.</text>
</comment>
<sequence length="258" mass="29772">MKDSEAIYKRHSIRKYRDDNLKDKIESIKDIIENYESLYSTIDTKIHLVEGGGEVSEVFKGIVGNYGKIKAPYYLLATSEEKDGYLENIGFILENIIIELTKLGLGTCWIGSAIKGEDIYNKLQVKEGHIPMIVVSLGYPDEEIKTHKRLDKEEIFKGDFDESWEQILDLVRVSPSAVNSQPWRFYKKEDVIDMYIEGKPFSFKGLFLKKMNIIDAGIALSHFKKALDMKHIYYEITRGPYLDIKNHTYITSIVLDRA</sequence>
<dbReference type="GO" id="GO:0016491">
    <property type="term" value="F:oxidoreductase activity"/>
    <property type="evidence" value="ECO:0007669"/>
    <property type="project" value="UniProtKB-KW"/>
</dbReference>
<comment type="similarity">
    <text evidence="1">Belongs to the nitroreductase family.</text>
</comment>
<keyword evidence="2" id="KW-0560">Oxidoreductase</keyword>
<dbReference type="PANTHER" id="PTHR43673:SF10">
    <property type="entry name" value="NADH DEHYDROGENASE_NAD(P)H NITROREDUCTASE XCC3605-RELATED"/>
    <property type="match status" value="1"/>
</dbReference>
<dbReference type="SUPFAM" id="SSF55469">
    <property type="entry name" value="FMN-dependent nitroreductase-like"/>
    <property type="match status" value="2"/>
</dbReference>
<evidence type="ECO:0000256" key="2">
    <source>
        <dbReference type="ARBA" id="ARBA00023002"/>
    </source>
</evidence>
<keyword evidence="5" id="KW-1185">Reference proteome</keyword>
<dbReference type="Pfam" id="PF14512">
    <property type="entry name" value="TM1586_NiRdase"/>
    <property type="match status" value="1"/>
</dbReference>
<dbReference type="Proteomes" id="UP000724672">
    <property type="component" value="Unassembled WGS sequence"/>
</dbReference>
<dbReference type="RefSeq" id="WP_203367041.1">
    <property type="nucleotide sequence ID" value="NZ_WSFT01000040.1"/>
</dbReference>
<protein>
    <submittedName>
        <fullName evidence="4">Nitroreductase family protein</fullName>
    </submittedName>
</protein>
<dbReference type="EMBL" id="WSFT01000040">
    <property type="protein sequence ID" value="MBS4539123.1"/>
    <property type="molecule type" value="Genomic_DNA"/>
</dbReference>
<dbReference type="InterPro" id="IPR000415">
    <property type="entry name" value="Nitroreductase-like"/>
</dbReference>
<reference evidence="4" key="1">
    <citation type="submission" date="2019-12" db="EMBL/GenBank/DDBJ databases">
        <title>Clostridiaceae gen. nov. sp. nov., isolated from sediment in Xinjiang, China.</title>
        <authorList>
            <person name="Zhang R."/>
        </authorList>
    </citation>
    <scope>NUCLEOTIDE SEQUENCE</scope>
    <source>
        <strain evidence="4">D2Q-11</strain>
    </source>
</reference>
<feature type="domain" description="Putative nitroreductase TM1586" evidence="3">
    <location>
        <begin position="5"/>
        <end position="225"/>
    </location>
</feature>
<dbReference type="InterPro" id="IPR029478">
    <property type="entry name" value="TM1586_NiRdase"/>
</dbReference>
<organism evidence="4 5">
    <name type="scientific">Anaeromonas frigoriresistens</name>
    <dbReference type="NCBI Taxonomy" id="2683708"/>
    <lineage>
        <taxon>Bacteria</taxon>
        <taxon>Bacillati</taxon>
        <taxon>Bacillota</taxon>
        <taxon>Tissierellia</taxon>
        <taxon>Tissierellales</taxon>
        <taxon>Thermohalobacteraceae</taxon>
        <taxon>Anaeromonas</taxon>
    </lineage>
</organism>
<evidence type="ECO:0000313" key="4">
    <source>
        <dbReference type="EMBL" id="MBS4539123.1"/>
    </source>
</evidence>
<evidence type="ECO:0000256" key="1">
    <source>
        <dbReference type="ARBA" id="ARBA00007118"/>
    </source>
</evidence>
<dbReference type="AlphaFoldDB" id="A0A942Z9A5"/>
<name>A0A942Z9A5_9FIRM</name>
<dbReference type="Gene3D" id="3.40.109.10">
    <property type="entry name" value="NADH Oxidase"/>
    <property type="match status" value="1"/>
</dbReference>
<proteinExistence type="inferred from homology"/>
<evidence type="ECO:0000259" key="3">
    <source>
        <dbReference type="Pfam" id="PF14512"/>
    </source>
</evidence>
<dbReference type="PANTHER" id="PTHR43673">
    <property type="entry name" value="NAD(P)H NITROREDUCTASE YDGI-RELATED"/>
    <property type="match status" value="1"/>
</dbReference>